<gene>
    <name evidence="2" type="ORF">G8M86_001081</name>
</gene>
<evidence type="ECO:0000256" key="1">
    <source>
        <dbReference type="SAM" id="Coils"/>
    </source>
</evidence>
<keyword evidence="1" id="KW-0175">Coiled coil</keyword>
<organism evidence="2">
    <name type="scientific">Salmonella enterica</name>
    <name type="common">Salmonella choleraesuis</name>
    <dbReference type="NCBI Taxonomy" id="28901"/>
    <lineage>
        <taxon>Bacteria</taxon>
        <taxon>Pseudomonadati</taxon>
        <taxon>Pseudomonadota</taxon>
        <taxon>Gammaproteobacteria</taxon>
        <taxon>Enterobacterales</taxon>
        <taxon>Enterobacteriaceae</taxon>
        <taxon>Salmonella</taxon>
    </lineage>
</organism>
<sequence length="95" mass="10241">MTDKKRWMLTHDSHELKKGEIYEGENLPAWLVGKAVPAVDSAGTAGGITQAQLTEALALNDVLTEERDALKAQLTEALAALEKANADLQAKQKKA</sequence>
<accession>A0A747PVX4</accession>
<protein>
    <submittedName>
        <fullName evidence="2">Uncharacterized protein</fullName>
    </submittedName>
</protein>
<dbReference type="AlphaFoldDB" id="A0A747PVX4"/>
<dbReference type="EMBL" id="DAAVGD010000001">
    <property type="protein sequence ID" value="HAF4525745.1"/>
    <property type="molecule type" value="Genomic_DNA"/>
</dbReference>
<name>A0A747PVX4_SALER</name>
<feature type="coiled-coil region" evidence="1">
    <location>
        <begin position="53"/>
        <end position="94"/>
    </location>
</feature>
<comment type="caution">
    <text evidence="2">The sequence shown here is derived from an EMBL/GenBank/DDBJ whole genome shotgun (WGS) entry which is preliminary data.</text>
</comment>
<evidence type="ECO:0000313" key="2">
    <source>
        <dbReference type="EMBL" id="HAF4525745.1"/>
    </source>
</evidence>
<proteinExistence type="predicted"/>
<reference evidence="2" key="2">
    <citation type="submission" date="2020-02" db="EMBL/GenBank/DDBJ databases">
        <authorList>
            <consortium name="NCBI Pathogen Detection Project"/>
        </authorList>
    </citation>
    <scope>NUCLEOTIDE SEQUENCE</scope>
    <source>
        <strain evidence="2">MA.AU170 KAK-R</strain>
    </source>
</reference>
<reference evidence="2" key="1">
    <citation type="journal article" date="2018" name="Genome Biol.">
        <title>SKESA: strategic k-mer extension for scrupulous assemblies.</title>
        <authorList>
            <person name="Souvorov A."/>
            <person name="Agarwala R."/>
            <person name="Lipman D.J."/>
        </authorList>
    </citation>
    <scope>NUCLEOTIDE SEQUENCE</scope>
    <source>
        <strain evidence="2">MA.AU170 KAK-R</strain>
    </source>
</reference>